<feature type="region of interest" description="Disordered" evidence="5">
    <location>
        <begin position="1"/>
        <end position="60"/>
    </location>
</feature>
<reference evidence="7 8" key="1">
    <citation type="journal article" date="2014" name="Science">
        <title>Plant genetics. Early allopolyploid evolution in the post-Neolithic Brassica napus oilseed genome.</title>
        <authorList>
            <person name="Chalhoub B."/>
            <person name="Denoeud F."/>
            <person name="Liu S."/>
            <person name="Parkin I.A."/>
            <person name="Tang H."/>
            <person name="Wang X."/>
            <person name="Chiquet J."/>
            <person name="Belcram H."/>
            <person name="Tong C."/>
            <person name="Samans B."/>
            <person name="Correa M."/>
            <person name="Da Silva C."/>
            <person name="Just J."/>
            <person name="Falentin C."/>
            <person name="Koh C.S."/>
            <person name="Le Clainche I."/>
            <person name="Bernard M."/>
            <person name="Bento P."/>
            <person name="Noel B."/>
            <person name="Labadie K."/>
            <person name="Alberti A."/>
            <person name="Charles M."/>
            <person name="Arnaud D."/>
            <person name="Guo H."/>
            <person name="Daviaud C."/>
            <person name="Alamery S."/>
            <person name="Jabbari K."/>
            <person name="Zhao M."/>
            <person name="Edger P.P."/>
            <person name="Chelaifa H."/>
            <person name="Tack D."/>
            <person name="Lassalle G."/>
            <person name="Mestiri I."/>
            <person name="Schnel N."/>
            <person name="Le Paslier M.C."/>
            <person name="Fan G."/>
            <person name="Renault V."/>
            <person name="Bayer P.E."/>
            <person name="Golicz A.A."/>
            <person name="Manoli S."/>
            <person name="Lee T.H."/>
            <person name="Thi V.H."/>
            <person name="Chalabi S."/>
            <person name="Hu Q."/>
            <person name="Fan C."/>
            <person name="Tollenaere R."/>
            <person name="Lu Y."/>
            <person name="Battail C."/>
            <person name="Shen J."/>
            <person name="Sidebottom C.H."/>
            <person name="Wang X."/>
            <person name="Canaguier A."/>
            <person name="Chauveau A."/>
            <person name="Berard A."/>
            <person name="Deniot G."/>
            <person name="Guan M."/>
            <person name="Liu Z."/>
            <person name="Sun F."/>
            <person name="Lim Y.P."/>
            <person name="Lyons E."/>
            <person name="Town C.D."/>
            <person name="Bancroft I."/>
            <person name="Wang X."/>
            <person name="Meng J."/>
            <person name="Ma J."/>
            <person name="Pires J.C."/>
            <person name="King G.J."/>
            <person name="Brunel D."/>
            <person name="Delourme R."/>
            <person name="Renard M."/>
            <person name="Aury J.M."/>
            <person name="Adams K.L."/>
            <person name="Batley J."/>
            <person name="Snowdon R.J."/>
            <person name="Tost J."/>
            <person name="Edwards D."/>
            <person name="Zhou Y."/>
            <person name="Hua W."/>
            <person name="Sharpe A.G."/>
            <person name="Paterson A.H."/>
            <person name="Guan C."/>
            <person name="Wincker P."/>
        </authorList>
    </citation>
    <scope>NUCLEOTIDE SEQUENCE [LARGE SCALE GENOMIC DNA]</scope>
    <source>
        <strain evidence="8">cv. Darmor-bzh</strain>
    </source>
</reference>
<comment type="similarity">
    <text evidence="2">Belongs to the PAP/fibrillin family.</text>
</comment>
<dbReference type="PANTHER" id="PTHR31906">
    <property type="entry name" value="PLASTID-LIPID-ASSOCIATED PROTEIN 4, CHLOROPLASTIC-RELATED"/>
    <property type="match status" value="1"/>
</dbReference>
<sequence length="164" mass="18577">MDQIDSIHTTTTNNGARAVSISSTSARGSVAVLEQRPRPENPERRREARRDRECHRGHVGDRGKLRHHKRLFGMRAGEILQVIDVRKGTLNNVITFPPDGVFFVRSDIDISSLQRVNFKFTSTVLRGSNWEIPLPPFGQGWFENVYMDGDIRVAKGHKRGLLSC</sequence>
<dbReference type="GO" id="GO:0009535">
    <property type="term" value="C:chloroplast thylakoid membrane"/>
    <property type="evidence" value="ECO:0000318"/>
    <property type="project" value="GO_Central"/>
</dbReference>
<evidence type="ECO:0000256" key="5">
    <source>
        <dbReference type="SAM" id="MobiDB-lite"/>
    </source>
</evidence>
<evidence type="ECO:0000256" key="2">
    <source>
        <dbReference type="ARBA" id="ARBA00005845"/>
    </source>
</evidence>
<feature type="domain" description="Plastid lipid-associated protein/fibrillin conserved" evidence="6">
    <location>
        <begin position="68"/>
        <end position="158"/>
    </location>
</feature>
<evidence type="ECO:0000313" key="8">
    <source>
        <dbReference type="Proteomes" id="UP000028999"/>
    </source>
</evidence>
<dbReference type="PaxDb" id="3708-A0A078HFV8"/>
<evidence type="ECO:0000256" key="1">
    <source>
        <dbReference type="ARBA" id="ARBA00004229"/>
    </source>
</evidence>
<keyword evidence="4" id="KW-0809">Transit peptide</keyword>
<dbReference type="AlphaFoldDB" id="A0A078HFV8"/>
<keyword evidence="3" id="KW-0934">Plastid</keyword>
<accession>A0A078HFV8</accession>
<evidence type="ECO:0000313" key="7">
    <source>
        <dbReference type="EMBL" id="CDY35698.1"/>
    </source>
</evidence>
<evidence type="ECO:0000259" key="6">
    <source>
        <dbReference type="Pfam" id="PF04755"/>
    </source>
</evidence>
<dbReference type="InterPro" id="IPR006843">
    <property type="entry name" value="PAP/fibrillin_dom"/>
</dbReference>
<keyword evidence="8" id="KW-1185">Reference proteome</keyword>
<feature type="compositionally biased region" description="Polar residues" evidence="5">
    <location>
        <begin position="1"/>
        <end position="27"/>
    </location>
</feature>
<dbReference type="Proteomes" id="UP000028999">
    <property type="component" value="Unassembled WGS sequence"/>
</dbReference>
<feature type="compositionally biased region" description="Basic and acidic residues" evidence="5">
    <location>
        <begin position="35"/>
        <end position="60"/>
    </location>
</feature>
<dbReference type="STRING" id="3708.A0A078HFV8"/>
<dbReference type="Pfam" id="PF04755">
    <property type="entry name" value="PAP_fibrillin"/>
    <property type="match status" value="1"/>
</dbReference>
<proteinExistence type="inferred from homology"/>
<protein>
    <submittedName>
        <fullName evidence="7">BnaC02g09640D protein</fullName>
    </submittedName>
</protein>
<dbReference type="InterPro" id="IPR039633">
    <property type="entry name" value="PAP"/>
</dbReference>
<organism evidence="7 8">
    <name type="scientific">Brassica napus</name>
    <name type="common">Rape</name>
    <dbReference type="NCBI Taxonomy" id="3708"/>
    <lineage>
        <taxon>Eukaryota</taxon>
        <taxon>Viridiplantae</taxon>
        <taxon>Streptophyta</taxon>
        <taxon>Embryophyta</taxon>
        <taxon>Tracheophyta</taxon>
        <taxon>Spermatophyta</taxon>
        <taxon>Magnoliopsida</taxon>
        <taxon>eudicotyledons</taxon>
        <taxon>Gunneridae</taxon>
        <taxon>Pentapetalae</taxon>
        <taxon>rosids</taxon>
        <taxon>malvids</taxon>
        <taxon>Brassicales</taxon>
        <taxon>Brassicaceae</taxon>
        <taxon>Brassiceae</taxon>
        <taxon>Brassica</taxon>
    </lineage>
</organism>
<gene>
    <name evidence="7" type="primary">BnaC02g09640D</name>
    <name evidence="7" type="ORF">GSBRNA2T00059108001</name>
</gene>
<dbReference type="Gramene" id="CDY35698">
    <property type="protein sequence ID" value="CDY35698"/>
    <property type="gene ID" value="GSBRNA2T00059108001"/>
</dbReference>
<comment type="subcellular location">
    <subcellularLocation>
        <location evidence="1">Plastid</location>
        <location evidence="1">Chloroplast</location>
    </subcellularLocation>
</comment>
<dbReference type="EMBL" id="LK032358">
    <property type="protein sequence ID" value="CDY35698.1"/>
    <property type="molecule type" value="Genomic_DNA"/>
</dbReference>
<name>A0A078HFV8_BRANA</name>
<evidence type="ECO:0000256" key="4">
    <source>
        <dbReference type="ARBA" id="ARBA00022946"/>
    </source>
</evidence>
<evidence type="ECO:0000256" key="3">
    <source>
        <dbReference type="ARBA" id="ARBA00022640"/>
    </source>
</evidence>